<dbReference type="Proteomes" id="UP001065174">
    <property type="component" value="Chromosome"/>
</dbReference>
<evidence type="ECO:0000256" key="3">
    <source>
        <dbReference type="ARBA" id="ARBA00022722"/>
    </source>
</evidence>
<comment type="similarity">
    <text evidence="1">Belongs to the XseB family.</text>
</comment>
<dbReference type="InterPro" id="IPR003761">
    <property type="entry name" value="Exonuc_VII_S"/>
</dbReference>
<evidence type="ECO:0000313" key="8">
    <source>
        <dbReference type="Proteomes" id="UP001065174"/>
    </source>
</evidence>
<evidence type="ECO:0000256" key="6">
    <source>
        <dbReference type="NCBIfam" id="TIGR01280"/>
    </source>
</evidence>
<sequence length="61" mass="6862">MNKKKPSSYQAAFEELQSIATQLESGEANIDELSALVKRAKELVLYCQERLKGTEKELSES</sequence>
<evidence type="ECO:0000313" key="7">
    <source>
        <dbReference type="EMBL" id="UXP31725.1"/>
    </source>
</evidence>
<dbReference type="Pfam" id="PF02609">
    <property type="entry name" value="Exonuc_VII_S"/>
    <property type="match status" value="1"/>
</dbReference>
<keyword evidence="8" id="KW-1185">Reference proteome</keyword>
<dbReference type="NCBIfam" id="TIGR01280">
    <property type="entry name" value="xseB"/>
    <property type="match status" value="1"/>
</dbReference>
<evidence type="ECO:0000256" key="4">
    <source>
        <dbReference type="ARBA" id="ARBA00022801"/>
    </source>
</evidence>
<dbReference type="EC" id="3.1.11.6" evidence="6"/>
<dbReference type="EMBL" id="CP106679">
    <property type="protein sequence ID" value="UXP31725.1"/>
    <property type="molecule type" value="Genomic_DNA"/>
</dbReference>
<keyword evidence="4 7" id="KW-0378">Hydrolase</keyword>
<gene>
    <name evidence="7" type="primary">xseB</name>
    <name evidence="7" type="ORF">N6H18_15355</name>
</gene>
<accession>A0ABY6CTZ9</accession>
<name>A0ABY6CTZ9_9BACT</name>
<dbReference type="RefSeq" id="WP_262309164.1">
    <property type="nucleotide sequence ID" value="NZ_CP106679.1"/>
</dbReference>
<dbReference type="GO" id="GO:0008855">
    <property type="term" value="F:exodeoxyribonuclease VII activity"/>
    <property type="evidence" value="ECO:0007669"/>
    <property type="project" value="UniProtKB-EC"/>
</dbReference>
<reference evidence="7" key="1">
    <citation type="submission" date="2022-09" db="EMBL/GenBank/DDBJ databases">
        <title>Comparative genomics and taxonomic characterization of three novel marine species of genus Reichenbachiella exhibiting antioxidant and polysaccharide degradation activities.</title>
        <authorList>
            <person name="Muhammad N."/>
            <person name="Lee Y.-J."/>
            <person name="Ko J."/>
            <person name="Kim S.-G."/>
        </authorList>
    </citation>
    <scope>NUCLEOTIDE SEQUENCE</scope>
    <source>
        <strain evidence="7">BKB1-1</strain>
    </source>
</reference>
<proteinExistence type="inferred from homology"/>
<evidence type="ECO:0000256" key="2">
    <source>
        <dbReference type="ARBA" id="ARBA00022490"/>
    </source>
</evidence>
<evidence type="ECO:0000256" key="1">
    <source>
        <dbReference type="ARBA" id="ARBA00009998"/>
    </source>
</evidence>
<protein>
    <recommendedName>
        <fullName evidence="6">Exodeoxyribonuclease VII small subunit</fullName>
        <ecNumber evidence="6">3.1.11.6</ecNumber>
    </recommendedName>
</protein>
<dbReference type="InterPro" id="IPR037004">
    <property type="entry name" value="Exonuc_VII_ssu_sf"/>
</dbReference>
<evidence type="ECO:0000256" key="5">
    <source>
        <dbReference type="ARBA" id="ARBA00022839"/>
    </source>
</evidence>
<keyword evidence="2" id="KW-0963">Cytoplasm</keyword>
<dbReference type="SUPFAM" id="SSF116842">
    <property type="entry name" value="XseB-like"/>
    <property type="match status" value="1"/>
</dbReference>
<keyword evidence="5" id="KW-0269">Exonuclease</keyword>
<dbReference type="Gene3D" id="1.10.287.1040">
    <property type="entry name" value="Exonuclease VII, small subunit"/>
    <property type="match status" value="1"/>
</dbReference>
<keyword evidence="3" id="KW-0540">Nuclease</keyword>
<organism evidence="7 8">
    <name type="scientific">Reichenbachiella agarivorans</name>
    <dbReference type="NCBI Taxonomy" id="2979464"/>
    <lineage>
        <taxon>Bacteria</taxon>
        <taxon>Pseudomonadati</taxon>
        <taxon>Bacteroidota</taxon>
        <taxon>Cytophagia</taxon>
        <taxon>Cytophagales</taxon>
        <taxon>Reichenbachiellaceae</taxon>
        <taxon>Reichenbachiella</taxon>
    </lineage>
</organism>